<evidence type="ECO:0000256" key="7">
    <source>
        <dbReference type="ARBA" id="ARBA00022723"/>
    </source>
</evidence>
<dbReference type="Pfam" id="PF03454">
    <property type="entry name" value="MoeA_C"/>
    <property type="match status" value="1"/>
</dbReference>
<comment type="catalytic activity">
    <reaction evidence="10">
        <text>adenylyl-molybdopterin + molybdate = Mo-molybdopterin + AMP + H(+)</text>
        <dbReference type="Rhea" id="RHEA:35047"/>
        <dbReference type="ChEBI" id="CHEBI:15378"/>
        <dbReference type="ChEBI" id="CHEBI:36264"/>
        <dbReference type="ChEBI" id="CHEBI:62727"/>
        <dbReference type="ChEBI" id="CHEBI:71302"/>
        <dbReference type="ChEBI" id="CHEBI:456215"/>
        <dbReference type="EC" id="2.10.1.1"/>
    </reaction>
</comment>
<gene>
    <name evidence="13" type="ORF">EYH37_02485</name>
</gene>
<comment type="function">
    <text evidence="2 11">Catalyzes the insertion of molybdate into adenylated molybdopterin with the concomitant release of AMP.</text>
</comment>
<dbReference type="PROSITE" id="PS01079">
    <property type="entry name" value="MOCF_BIOSYNTHESIS_2"/>
    <property type="match status" value="1"/>
</dbReference>
<evidence type="ECO:0000256" key="8">
    <source>
        <dbReference type="ARBA" id="ARBA00022842"/>
    </source>
</evidence>
<organism evidence="13 14">
    <name type="scientific">Aquifex aeolicus</name>
    <dbReference type="NCBI Taxonomy" id="63363"/>
    <lineage>
        <taxon>Bacteria</taxon>
        <taxon>Pseudomonadati</taxon>
        <taxon>Aquificota</taxon>
        <taxon>Aquificia</taxon>
        <taxon>Aquificales</taxon>
        <taxon>Aquificaceae</taxon>
        <taxon>Aquifex</taxon>
    </lineage>
</organism>
<dbReference type="PANTHER" id="PTHR10192:SF5">
    <property type="entry name" value="GEPHYRIN"/>
    <property type="match status" value="1"/>
</dbReference>
<evidence type="ECO:0000256" key="6">
    <source>
        <dbReference type="ARBA" id="ARBA00022679"/>
    </source>
</evidence>
<feature type="domain" description="MoaB/Mog" evidence="12">
    <location>
        <begin position="182"/>
        <end position="323"/>
    </location>
</feature>
<dbReference type="SMART" id="SM00852">
    <property type="entry name" value="MoCF_biosynth"/>
    <property type="match status" value="1"/>
</dbReference>
<dbReference type="SUPFAM" id="SSF63882">
    <property type="entry name" value="MoeA N-terminal region -like"/>
    <property type="match status" value="1"/>
</dbReference>
<dbReference type="SUPFAM" id="SSF63867">
    <property type="entry name" value="MoeA C-terminal domain-like"/>
    <property type="match status" value="1"/>
</dbReference>
<dbReference type="Pfam" id="PF03453">
    <property type="entry name" value="MoeA_N"/>
    <property type="match status" value="1"/>
</dbReference>
<dbReference type="NCBIfam" id="NF045515">
    <property type="entry name" value="Glp_gephyrin"/>
    <property type="match status" value="1"/>
</dbReference>
<dbReference type="InterPro" id="IPR008284">
    <property type="entry name" value="MoCF_biosynth_CS"/>
</dbReference>
<dbReference type="Proteomes" id="UP000606463">
    <property type="component" value="Unassembled WGS sequence"/>
</dbReference>
<comment type="similarity">
    <text evidence="4 11">Belongs to the MoeA family.</text>
</comment>
<evidence type="ECO:0000256" key="2">
    <source>
        <dbReference type="ARBA" id="ARBA00002901"/>
    </source>
</evidence>
<evidence type="ECO:0000256" key="3">
    <source>
        <dbReference type="ARBA" id="ARBA00005046"/>
    </source>
</evidence>
<dbReference type="InterPro" id="IPR036135">
    <property type="entry name" value="MoeA_linker/N_sf"/>
</dbReference>
<evidence type="ECO:0000256" key="5">
    <source>
        <dbReference type="ARBA" id="ARBA00022505"/>
    </source>
</evidence>
<dbReference type="Gene3D" id="2.40.340.10">
    <property type="entry name" value="MoeA, C-terminal, domain IV"/>
    <property type="match status" value="1"/>
</dbReference>
<accession>A0A9D0YPD0</accession>
<evidence type="ECO:0000256" key="4">
    <source>
        <dbReference type="ARBA" id="ARBA00010763"/>
    </source>
</evidence>
<evidence type="ECO:0000256" key="10">
    <source>
        <dbReference type="ARBA" id="ARBA00047317"/>
    </source>
</evidence>
<evidence type="ECO:0000259" key="12">
    <source>
        <dbReference type="SMART" id="SM00852"/>
    </source>
</evidence>
<keyword evidence="5 11" id="KW-0500">Molybdenum</keyword>
<proteinExistence type="inferred from homology"/>
<dbReference type="InterPro" id="IPR005110">
    <property type="entry name" value="MoeA_linker/N"/>
</dbReference>
<dbReference type="NCBIfam" id="TIGR00177">
    <property type="entry name" value="molyb_syn"/>
    <property type="match status" value="1"/>
</dbReference>
<dbReference type="InterPro" id="IPR036688">
    <property type="entry name" value="MoeA_C_domain_IV_sf"/>
</dbReference>
<dbReference type="GO" id="GO:0006777">
    <property type="term" value="P:Mo-molybdopterin cofactor biosynthetic process"/>
    <property type="evidence" value="ECO:0007669"/>
    <property type="project" value="UniProtKB-UniRule"/>
</dbReference>
<sequence>MDLLPFETALELILGSVNRTTPTERLPLELAVGRILAKDVKATFNYPIFDNSAMDGFVLRSSDTKNASPENPAVLEVVGEISTGEFCETPLEEGKAYKIFTGAPLPPGADAVIEIEKVKVEDNRVYIKEPVKSGSNIRKAGSYAKLGEVIAQKGEEITPGKIGVLAAFGIGYVATYLKPKVAIVSTGSELREPCLPLLKPGEVYNSNSYALTTAVNRNGGLATNLGSVEDDYQRLKEFLQNTLYEFDIYITTGGVSMGEKDFVKFLVKELGIDVKFHKVRIKPGKPTLFGTYDNGRRLFFGLPGNPVSSLVNFYLLVYPAIRKIQGAKDLFKPKVKAVLTKDFKRKNAQRREYIRVRVNFGEDGTVYAEPYKNTSSGDMLSMGFANGVAAIYEGVKEVGKGQTVEVILF</sequence>
<dbReference type="Gene3D" id="3.90.105.10">
    <property type="entry name" value="Molybdopterin biosynthesis moea protein, domain 2"/>
    <property type="match status" value="1"/>
</dbReference>
<keyword evidence="7 11" id="KW-0479">Metal-binding</keyword>
<evidence type="ECO:0000256" key="11">
    <source>
        <dbReference type="RuleBase" id="RU365090"/>
    </source>
</evidence>
<keyword evidence="8 11" id="KW-0460">Magnesium</keyword>
<dbReference type="Gene3D" id="2.170.190.11">
    <property type="entry name" value="Molybdopterin biosynthesis moea protein, domain 3"/>
    <property type="match status" value="1"/>
</dbReference>
<dbReference type="InterPro" id="IPR001453">
    <property type="entry name" value="MoaB/Mog_dom"/>
</dbReference>
<reference evidence="13" key="1">
    <citation type="journal article" date="2020" name="ISME J.">
        <title>Gammaproteobacteria mediating utilization of methyl-, sulfur- and petroleum organic compounds in deep ocean hydrothermal plumes.</title>
        <authorList>
            <person name="Zhou Z."/>
            <person name="Liu Y."/>
            <person name="Pan J."/>
            <person name="Cron B.R."/>
            <person name="Toner B.M."/>
            <person name="Anantharaman K."/>
            <person name="Breier J.A."/>
            <person name="Dick G.J."/>
            <person name="Li M."/>
        </authorList>
    </citation>
    <scope>NUCLEOTIDE SEQUENCE</scope>
    <source>
        <strain evidence="13">SZUA-1501</strain>
    </source>
</reference>
<dbReference type="EMBL" id="DQVE01000025">
    <property type="protein sequence ID" value="HIP98221.1"/>
    <property type="molecule type" value="Genomic_DNA"/>
</dbReference>
<comment type="pathway">
    <text evidence="3 11">Cofactor biosynthesis; molybdopterin biosynthesis.</text>
</comment>
<evidence type="ECO:0000313" key="13">
    <source>
        <dbReference type="EMBL" id="HIP98221.1"/>
    </source>
</evidence>
<name>A0A9D0YPD0_AQUAO</name>
<dbReference type="GO" id="GO:0046872">
    <property type="term" value="F:metal ion binding"/>
    <property type="evidence" value="ECO:0007669"/>
    <property type="project" value="UniProtKB-UniRule"/>
</dbReference>
<dbReference type="SUPFAM" id="SSF53218">
    <property type="entry name" value="Molybdenum cofactor biosynthesis proteins"/>
    <property type="match status" value="1"/>
</dbReference>
<dbReference type="GO" id="GO:0061599">
    <property type="term" value="F:molybdopterin molybdotransferase activity"/>
    <property type="evidence" value="ECO:0007669"/>
    <property type="project" value="UniProtKB-UniRule"/>
</dbReference>
<dbReference type="InterPro" id="IPR038987">
    <property type="entry name" value="MoeA-like"/>
</dbReference>
<dbReference type="Pfam" id="PF00994">
    <property type="entry name" value="MoCF_biosynth"/>
    <property type="match status" value="1"/>
</dbReference>
<dbReference type="GO" id="GO:0005829">
    <property type="term" value="C:cytosol"/>
    <property type="evidence" value="ECO:0007669"/>
    <property type="project" value="TreeGrafter"/>
</dbReference>
<dbReference type="FunFam" id="3.40.980.10:FF:000004">
    <property type="entry name" value="Molybdopterin molybdenumtransferase"/>
    <property type="match status" value="1"/>
</dbReference>
<evidence type="ECO:0000256" key="9">
    <source>
        <dbReference type="ARBA" id="ARBA00023150"/>
    </source>
</evidence>
<comment type="cofactor">
    <cofactor evidence="1 11">
        <name>Mg(2+)</name>
        <dbReference type="ChEBI" id="CHEBI:18420"/>
    </cofactor>
</comment>
<dbReference type="EC" id="2.10.1.1" evidence="11"/>
<dbReference type="Gene3D" id="3.40.980.10">
    <property type="entry name" value="MoaB/Mog-like domain"/>
    <property type="match status" value="1"/>
</dbReference>
<evidence type="ECO:0000256" key="1">
    <source>
        <dbReference type="ARBA" id="ARBA00001946"/>
    </source>
</evidence>
<keyword evidence="9 11" id="KW-0501">Molybdenum cofactor biosynthesis</keyword>
<dbReference type="CDD" id="cd00887">
    <property type="entry name" value="MoeA"/>
    <property type="match status" value="1"/>
</dbReference>
<dbReference type="AlphaFoldDB" id="A0A9D0YPD0"/>
<protein>
    <recommendedName>
        <fullName evidence="11">Molybdopterin molybdenumtransferase</fullName>
        <ecNumber evidence="11">2.10.1.1</ecNumber>
    </recommendedName>
</protein>
<comment type="caution">
    <text evidence="13">The sequence shown here is derived from an EMBL/GenBank/DDBJ whole genome shotgun (WGS) entry which is preliminary data.</text>
</comment>
<dbReference type="InterPro" id="IPR036425">
    <property type="entry name" value="MoaB/Mog-like_dom_sf"/>
</dbReference>
<evidence type="ECO:0000313" key="14">
    <source>
        <dbReference type="Proteomes" id="UP000606463"/>
    </source>
</evidence>
<keyword evidence="6 11" id="KW-0808">Transferase</keyword>
<dbReference type="PANTHER" id="PTHR10192">
    <property type="entry name" value="MOLYBDOPTERIN BIOSYNTHESIS PROTEIN"/>
    <property type="match status" value="1"/>
</dbReference>
<dbReference type="InterPro" id="IPR005111">
    <property type="entry name" value="MoeA_C_domain_IV"/>
</dbReference>